<reference evidence="1 2" key="1">
    <citation type="submission" date="2013-05" db="EMBL/GenBank/DDBJ databases">
        <title>Draft genome sequence of Rubidibacter lacunae KORDI 51-2.</title>
        <authorList>
            <person name="Choi D.H."/>
            <person name="Noh J.H."/>
            <person name="Kwon K.-K."/>
            <person name="Lee J.-H."/>
            <person name="Ryu J.-Y."/>
        </authorList>
    </citation>
    <scope>NUCLEOTIDE SEQUENCE [LARGE SCALE GENOMIC DNA]</scope>
    <source>
        <strain evidence="1 2">KORDI 51-2</strain>
    </source>
</reference>
<gene>
    <name evidence="1" type="ORF">KR51_00028980</name>
</gene>
<dbReference type="STRING" id="582515.KR51_00028980"/>
<accession>U5DJ95</accession>
<proteinExistence type="predicted"/>
<dbReference type="EMBL" id="ASSJ01000074">
    <property type="protein sequence ID" value="ERN40639.1"/>
    <property type="molecule type" value="Genomic_DNA"/>
</dbReference>
<dbReference type="InParanoid" id="U5DJ95"/>
<sequence length="33" mass="3642">MTYSPPPWTLRGRFAMALQPLAISCVRAAIPPE</sequence>
<feature type="non-terminal residue" evidence="1">
    <location>
        <position position="33"/>
    </location>
</feature>
<comment type="caution">
    <text evidence="1">The sequence shown here is derived from an EMBL/GenBank/DDBJ whole genome shotgun (WGS) entry which is preliminary data.</text>
</comment>
<dbReference type="AlphaFoldDB" id="U5DJ95"/>
<dbReference type="Proteomes" id="UP000016960">
    <property type="component" value="Unassembled WGS sequence"/>
</dbReference>
<organism evidence="1 2">
    <name type="scientific">Rubidibacter lacunae KORDI 51-2</name>
    <dbReference type="NCBI Taxonomy" id="582515"/>
    <lineage>
        <taxon>Bacteria</taxon>
        <taxon>Bacillati</taxon>
        <taxon>Cyanobacteriota</taxon>
        <taxon>Cyanophyceae</taxon>
        <taxon>Oscillatoriophycideae</taxon>
        <taxon>Chroococcales</taxon>
        <taxon>Aphanothecaceae</taxon>
        <taxon>Rubidibacter</taxon>
    </lineage>
</organism>
<protein>
    <submittedName>
        <fullName evidence="1">Uncharacterized protein</fullName>
    </submittedName>
</protein>
<evidence type="ECO:0000313" key="1">
    <source>
        <dbReference type="EMBL" id="ERN40639.1"/>
    </source>
</evidence>
<keyword evidence="2" id="KW-1185">Reference proteome</keyword>
<name>U5DJ95_9CHRO</name>
<evidence type="ECO:0000313" key="2">
    <source>
        <dbReference type="Proteomes" id="UP000016960"/>
    </source>
</evidence>